<keyword evidence="3" id="KW-1185">Reference proteome</keyword>
<feature type="region of interest" description="Disordered" evidence="1">
    <location>
        <begin position="134"/>
        <end position="176"/>
    </location>
</feature>
<feature type="region of interest" description="Disordered" evidence="1">
    <location>
        <begin position="280"/>
        <end position="421"/>
    </location>
</feature>
<feature type="compositionally biased region" description="Polar residues" evidence="1">
    <location>
        <begin position="340"/>
        <end position="354"/>
    </location>
</feature>
<dbReference type="Proteomes" id="UP001239445">
    <property type="component" value="Unassembled WGS sequence"/>
</dbReference>
<dbReference type="AlphaFoldDB" id="A0AAJ0F5I4"/>
<organism evidence="2 3">
    <name type="scientific">Echria macrotheca</name>
    <dbReference type="NCBI Taxonomy" id="438768"/>
    <lineage>
        <taxon>Eukaryota</taxon>
        <taxon>Fungi</taxon>
        <taxon>Dikarya</taxon>
        <taxon>Ascomycota</taxon>
        <taxon>Pezizomycotina</taxon>
        <taxon>Sordariomycetes</taxon>
        <taxon>Sordariomycetidae</taxon>
        <taxon>Sordariales</taxon>
        <taxon>Schizotheciaceae</taxon>
        <taxon>Echria</taxon>
    </lineage>
</organism>
<feature type="compositionally biased region" description="Low complexity" evidence="1">
    <location>
        <begin position="400"/>
        <end position="421"/>
    </location>
</feature>
<reference evidence="2" key="1">
    <citation type="submission" date="2023-06" db="EMBL/GenBank/DDBJ databases">
        <title>Genome-scale phylogeny and comparative genomics of the fungal order Sordariales.</title>
        <authorList>
            <consortium name="Lawrence Berkeley National Laboratory"/>
            <person name="Hensen N."/>
            <person name="Bonometti L."/>
            <person name="Westerberg I."/>
            <person name="Brannstrom I.O."/>
            <person name="Guillou S."/>
            <person name="Cros-Aarteil S."/>
            <person name="Calhoun S."/>
            <person name="Haridas S."/>
            <person name="Kuo A."/>
            <person name="Mondo S."/>
            <person name="Pangilinan J."/>
            <person name="Riley R."/>
            <person name="Labutti K."/>
            <person name="Andreopoulos B."/>
            <person name="Lipzen A."/>
            <person name="Chen C."/>
            <person name="Yanf M."/>
            <person name="Daum C."/>
            <person name="Ng V."/>
            <person name="Clum A."/>
            <person name="Steindorff A."/>
            <person name="Ohm R."/>
            <person name="Martin F."/>
            <person name="Silar P."/>
            <person name="Natvig D."/>
            <person name="Lalanne C."/>
            <person name="Gautier V."/>
            <person name="Ament-Velasquez S.L."/>
            <person name="Kruys A."/>
            <person name="Hutchinson M.I."/>
            <person name="Powell A.J."/>
            <person name="Barry K."/>
            <person name="Miller A.N."/>
            <person name="Grigoriev I.V."/>
            <person name="Debuchy R."/>
            <person name="Gladieux P."/>
            <person name="Thoren M.H."/>
            <person name="Johannesson H."/>
        </authorList>
    </citation>
    <scope>NUCLEOTIDE SEQUENCE</scope>
    <source>
        <strain evidence="2">PSN4</strain>
    </source>
</reference>
<feature type="compositionally biased region" description="Polar residues" evidence="1">
    <location>
        <begin position="289"/>
        <end position="308"/>
    </location>
</feature>
<evidence type="ECO:0000313" key="3">
    <source>
        <dbReference type="Proteomes" id="UP001239445"/>
    </source>
</evidence>
<comment type="caution">
    <text evidence="2">The sequence shown here is derived from an EMBL/GenBank/DDBJ whole genome shotgun (WGS) entry which is preliminary data.</text>
</comment>
<dbReference type="EMBL" id="MU839842">
    <property type="protein sequence ID" value="KAK1751393.1"/>
    <property type="molecule type" value="Genomic_DNA"/>
</dbReference>
<feature type="region of interest" description="Disordered" evidence="1">
    <location>
        <begin position="694"/>
        <end position="721"/>
    </location>
</feature>
<feature type="region of interest" description="Disordered" evidence="1">
    <location>
        <begin position="479"/>
        <end position="539"/>
    </location>
</feature>
<feature type="region of interest" description="Disordered" evidence="1">
    <location>
        <begin position="612"/>
        <end position="651"/>
    </location>
</feature>
<feature type="compositionally biased region" description="Basic and acidic residues" evidence="1">
    <location>
        <begin position="523"/>
        <end position="537"/>
    </location>
</feature>
<feature type="region of interest" description="Disordered" evidence="1">
    <location>
        <begin position="568"/>
        <end position="587"/>
    </location>
</feature>
<sequence>MTSLWDDASTRRGGMRLPKVREKLSSLVRRGSTRTLASKRTTEVVTAVAPPVLDVDLKRIESVRLTEGWLEEAKAPPSPGSRRRQRGADCRDRRGGNDDPKPGGNESERRYSKTPIADLFAISTDQLASTLDTLSRKPTNTPADAPSAPGPVAVGKADKQDTATAEAPPAVPPEPLEPIRISLKKTVVDPVITPVPEAPLPRGRLSWRKDPLANLPTSSTDDVSQGPQRHAVRHTTLLRSVGPNTTGLRVTTGGSGPETGVIGVGPSTAEISKRYSMPTMPEVVPSVPTPRNASMPSPLTITSAPRSTSSDRRRSWQPPQPSPTLAQTPTGTMAPPLRRTGSTRPPSVALTSSRLAWINELEKKSTPSPSETQRLALKGGGGSVASKLAMFEQKAKQPVVSTSSLSRSNSTASSSRLSSSVAWGEASVVGAGAIPSTARTSIDSTRSSAVVGQRNSAVMAYYDEGFRERMEGLVAVQLGKDKDKKKGGEGSASSSPVDGGNSLSTGEVEVKKLEETESADVSAETKPEPADVAKDEVNFPETPTSVAASFAAVLAEIKEQPAEAVKEAVVAPEESATMAPISIDTPTETTEQLVEVVKEDVDTPEASVALATIPTDAPAETTEQRVEVAKDESLESTSTDETKEQSALEVEEPVIALSGAEEAPAAEVAEVRIVEEAVETEGVEEDLVKSVQDVPLAEDKTEIEAAAEPVVLDTREEEAQS</sequence>
<proteinExistence type="predicted"/>
<feature type="compositionally biased region" description="Basic and acidic residues" evidence="1">
    <location>
        <begin position="479"/>
        <end position="488"/>
    </location>
</feature>
<evidence type="ECO:0000313" key="2">
    <source>
        <dbReference type="EMBL" id="KAK1751393.1"/>
    </source>
</evidence>
<feature type="compositionally biased region" description="Basic and acidic residues" evidence="1">
    <location>
        <begin position="86"/>
        <end position="111"/>
    </location>
</feature>
<feature type="compositionally biased region" description="Basic and acidic residues" evidence="1">
    <location>
        <begin position="622"/>
        <end position="633"/>
    </location>
</feature>
<protein>
    <submittedName>
        <fullName evidence="2">Uncharacterized protein</fullName>
    </submittedName>
</protein>
<name>A0AAJ0F5I4_9PEZI</name>
<feature type="region of interest" description="Disordered" evidence="1">
    <location>
        <begin position="67"/>
        <end position="111"/>
    </location>
</feature>
<gene>
    <name evidence="2" type="ORF">QBC47DRAFT_391725</name>
</gene>
<feature type="region of interest" description="Disordered" evidence="1">
    <location>
        <begin position="242"/>
        <end position="264"/>
    </location>
</feature>
<accession>A0AAJ0F5I4</accession>
<evidence type="ECO:0000256" key="1">
    <source>
        <dbReference type="SAM" id="MobiDB-lite"/>
    </source>
</evidence>
<feature type="region of interest" description="Disordered" evidence="1">
    <location>
        <begin position="1"/>
        <end position="29"/>
    </location>
</feature>